<dbReference type="GeneID" id="112682819"/>
<name>A0A8B8FF25_9HEMI</name>
<reference evidence="2" key="1">
    <citation type="submission" date="2025-08" db="UniProtKB">
        <authorList>
            <consortium name="RefSeq"/>
        </authorList>
    </citation>
    <scope>IDENTIFICATION</scope>
    <source>
        <tissue evidence="2">Whole body</tissue>
    </source>
</reference>
<organism evidence="1 2">
    <name type="scientific">Sipha flava</name>
    <name type="common">yellow sugarcane aphid</name>
    <dbReference type="NCBI Taxonomy" id="143950"/>
    <lineage>
        <taxon>Eukaryota</taxon>
        <taxon>Metazoa</taxon>
        <taxon>Ecdysozoa</taxon>
        <taxon>Arthropoda</taxon>
        <taxon>Hexapoda</taxon>
        <taxon>Insecta</taxon>
        <taxon>Pterygota</taxon>
        <taxon>Neoptera</taxon>
        <taxon>Paraneoptera</taxon>
        <taxon>Hemiptera</taxon>
        <taxon>Sternorrhyncha</taxon>
        <taxon>Aphidomorpha</taxon>
        <taxon>Aphidoidea</taxon>
        <taxon>Aphididae</taxon>
        <taxon>Sipha</taxon>
    </lineage>
</organism>
<keyword evidence="1" id="KW-1185">Reference proteome</keyword>
<sequence>MSDTDDKLMIACAAYVVMNSVVKKKQKRKLKKNRRFWVSEIFKNRVRYSGTDLFNDLKMNSAVHFSNFCRMNINDFEMLLQLIGPKIAKSDSHFRKAIPEKERLLVTLRYLATDDSFHSLAYLFKFSKQVICNIIPQVCEALMEVLDEYLQIPKNPEEWLKISQGFFNQWNYSNCLGSMDVDADYNFLFADVGCQGRISDGGVLLYKKLVKGELGIPNPQPLPGRNRPVPYVFVADDAFGLHDNIMKPYPGIQEKCSEKRNEYKDTKGIEGRHFKICPHAENFLTRH</sequence>
<proteinExistence type="predicted"/>
<accession>A0A8B8FF25</accession>
<gene>
    <name evidence="2" type="primary">LOC112682819</name>
</gene>
<dbReference type="RefSeq" id="XP_025409348.1">
    <property type="nucleotide sequence ID" value="XM_025553563.1"/>
</dbReference>
<evidence type="ECO:0000313" key="1">
    <source>
        <dbReference type="Proteomes" id="UP000694846"/>
    </source>
</evidence>
<dbReference type="Proteomes" id="UP000694846">
    <property type="component" value="Unplaced"/>
</dbReference>
<dbReference type="AlphaFoldDB" id="A0A8B8FF25"/>
<dbReference type="OrthoDB" id="8189124at2759"/>
<evidence type="ECO:0000313" key="2">
    <source>
        <dbReference type="RefSeq" id="XP_025409348.1"/>
    </source>
</evidence>
<protein>
    <submittedName>
        <fullName evidence="2">Uncharacterized protein LOC112682819 isoform X2</fullName>
    </submittedName>
</protein>